<dbReference type="GO" id="GO:0043811">
    <property type="term" value="F:phosphate:acyl-[acyl carrier protein] acyltransferase activity"/>
    <property type="evidence" value="ECO:0007669"/>
    <property type="project" value="UniProtKB-UniRule"/>
</dbReference>
<dbReference type="Proteomes" id="UP000199280">
    <property type="component" value="Unassembled WGS sequence"/>
</dbReference>
<name>A0A143Z2G5_9LACT</name>
<dbReference type="UniPathway" id="UPA00085"/>
<keyword evidence="4 10" id="KW-0808">Transferase</keyword>
<keyword evidence="6 10" id="KW-0594">Phospholipid biosynthesis</keyword>
<protein>
    <recommendedName>
        <fullName evidence="8 10">Phosphate acyltransferase</fullName>
        <ecNumber evidence="8 10">2.3.1.274</ecNumber>
    </recommendedName>
    <alternativeName>
        <fullName evidence="10">Acyl-ACP phosphotransacylase</fullName>
    </alternativeName>
    <alternativeName>
        <fullName evidence="10">Acyl-[acyl-carrier-protein]--phosphate acyltransferase</fullName>
    </alternativeName>
    <alternativeName>
        <fullName evidence="10">Phosphate-acyl-ACP acyltransferase</fullName>
    </alternativeName>
</protein>
<keyword evidence="12" id="KW-0012">Acyltransferase</keyword>
<dbReference type="GO" id="GO:0008654">
    <property type="term" value="P:phospholipid biosynthetic process"/>
    <property type="evidence" value="ECO:0007669"/>
    <property type="project" value="UniProtKB-KW"/>
</dbReference>
<dbReference type="PIRSF" id="PIRSF002465">
    <property type="entry name" value="Phsphlp_syn_PlsX"/>
    <property type="match status" value="1"/>
</dbReference>
<comment type="subunit">
    <text evidence="9 10">Homodimer. Probably interacts with PlsY.</text>
</comment>
<proteinExistence type="inferred from homology"/>
<dbReference type="Pfam" id="PF02504">
    <property type="entry name" value="FA_synthesis"/>
    <property type="match status" value="1"/>
</dbReference>
<evidence type="ECO:0000256" key="8">
    <source>
        <dbReference type="ARBA" id="ARBA00024069"/>
    </source>
</evidence>
<dbReference type="RefSeq" id="WP_068623807.1">
    <property type="nucleotide sequence ID" value="NZ_FJNB01000018.1"/>
</dbReference>
<evidence type="ECO:0000256" key="5">
    <source>
        <dbReference type="ARBA" id="ARBA00023098"/>
    </source>
</evidence>
<evidence type="ECO:0000256" key="10">
    <source>
        <dbReference type="HAMAP-Rule" id="MF_00019"/>
    </source>
</evidence>
<organism evidence="11 13">
    <name type="scientific">Trichococcus ilyis</name>
    <dbReference type="NCBI Taxonomy" id="640938"/>
    <lineage>
        <taxon>Bacteria</taxon>
        <taxon>Bacillati</taxon>
        <taxon>Bacillota</taxon>
        <taxon>Bacilli</taxon>
        <taxon>Lactobacillales</taxon>
        <taxon>Carnobacteriaceae</taxon>
        <taxon>Trichococcus</taxon>
    </lineage>
</organism>
<reference evidence="12 14" key="2">
    <citation type="submission" date="2016-10" db="EMBL/GenBank/DDBJ databases">
        <authorList>
            <person name="Varghese N."/>
            <person name="Submissions S."/>
        </authorList>
    </citation>
    <scope>NUCLEOTIDE SEQUENCE [LARGE SCALE GENOMIC DNA]</scope>
    <source>
        <strain evidence="12 14">DSM 22150</strain>
    </source>
</reference>
<keyword evidence="5 10" id="KW-0443">Lipid metabolism</keyword>
<dbReference type="AlphaFoldDB" id="A0A143Z2G5"/>
<dbReference type="EC" id="2.3.1.274" evidence="8 10"/>
<dbReference type="SUPFAM" id="SSF53659">
    <property type="entry name" value="Isocitrate/Isopropylmalate dehydrogenase-like"/>
    <property type="match status" value="1"/>
</dbReference>
<keyword evidence="14" id="KW-1185">Reference proteome</keyword>
<evidence type="ECO:0000256" key="7">
    <source>
        <dbReference type="ARBA" id="ARBA00023264"/>
    </source>
</evidence>
<evidence type="ECO:0000313" key="11">
    <source>
        <dbReference type="EMBL" id="CZR05526.1"/>
    </source>
</evidence>
<evidence type="ECO:0000256" key="9">
    <source>
        <dbReference type="ARBA" id="ARBA00046608"/>
    </source>
</evidence>
<evidence type="ECO:0000313" key="14">
    <source>
        <dbReference type="Proteomes" id="UP000199280"/>
    </source>
</evidence>
<keyword evidence="2 10" id="KW-0963">Cytoplasm</keyword>
<evidence type="ECO:0000256" key="2">
    <source>
        <dbReference type="ARBA" id="ARBA00022490"/>
    </source>
</evidence>
<dbReference type="GO" id="GO:0006633">
    <property type="term" value="P:fatty acid biosynthetic process"/>
    <property type="evidence" value="ECO:0007669"/>
    <property type="project" value="UniProtKB-UniRule"/>
</dbReference>
<reference evidence="11 13" key="1">
    <citation type="submission" date="2016-02" db="EMBL/GenBank/DDBJ databases">
        <authorList>
            <person name="Wen L."/>
            <person name="He K."/>
            <person name="Yang H."/>
        </authorList>
    </citation>
    <scope>NUCLEOTIDE SEQUENCE [LARGE SCALE GENOMIC DNA]</scope>
    <source>
        <strain evidence="11">Trichococcus_R210</strain>
    </source>
</reference>
<evidence type="ECO:0000256" key="3">
    <source>
        <dbReference type="ARBA" id="ARBA00022516"/>
    </source>
</evidence>
<keyword evidence="7 10" id="KW-1208">Phospholipid metabolism</keyword>
<keyword evidence="3 10" id="KW-0444">Lipid biosynthesis</keyword>
<dbReference type="Gene3D" id="3.40.718.10">
    <property type="entry name" value="Isopropylmalate Dehydrogenase"/>
    <property type="match status" value="1"/>
</dbReference>
<dbReference type="NCBIfam" id="TIGR00182">
    <property type="entry name" value="plsX"/>
    <property type="match status" value="1"/>
</dbReference>
<dbReference type="PANTHER" id="PTHR30100:SF1">
    <property type="entry name" value="PHOSPHATE ACYLTRANSFERASE"/>
    <property type="match status" value="1"/>
</dbReference>
<dbReference type="HAMAP" id="MF_00019">
    <property type="entry name" value="PlsX"/>
    <property type="match status" value="1"/>
</dbReference>
<gene>
    <name evidence="10" type="primary">plsX</name>
    <name evidence="12" type="ORF">SAMN05216375_11539</name>
    <name evidence="11" type="ORF">TR210_2231</name>
</gene>
<sequence>MKIAVDAMGGDFAPQAIVEGILMAAKEFNDLEFMLFGDEAKIRKALGNQYDEGGKITIVHTTEKIESDDEPVKAIRRKKQASMVMAAQAVKNKEADALFSAGNTGALLAAGLLIIGRIKGIDRPGLMPILPVIGKENEQFLLMDAGANADCKPENIHQFGLLGSYYAKFVQGIENPRVALLNNGSEATKGSELSKKAYRLLDEDPELNFTGNIEAREILLGDADVVVTDGFTGNAVLKTMEGTAMSLLKLIKNQLVSGGLKTKIGGMLIKDSFSQIKDTMDYSKHGGAVLFGLRAPVVKTHGSADKIAVYHTVKQIRKIISSHVIDDVVKHFDDMNTQSADQSEQK</sequence>
<evidence type="ECO:0000256" key="6">
    <source>
        <dbReference type="ARBA" id="ARBA00023209"/>
    </source>
</evidence>
<evidence type="ECO:0000313" key="12">
    <source>
        <dbReference type="EMBL" id="SEJ49261.1"/>
    </source>
</evidence>
<comment type="similarity">
    <text evidence="10">Belongs to the PlsX family.</text>
</comment>
<dbReference type="OrthoDB" id="9806408at2"/>
<dbReference type="InterPro" id="IPR012281">
    <property type="entry name" value="Phospholipid_synth_PlsX-like"/>
</dbReference>
<dbReference type="PANTHER" id="PTHR30100">
    <property type="entry name" value="FATTY ACID/PHOSPHOLIPID SYNTHESIS PROTEIN PLSX"/>
    <property type="match status" value="1"/>
</dbReference>
<accession>A0A143Z2G5</accession>
<comment type="function">
    <text evidence="10">Catalyzes the reversible formation of acyl-phosphate (acyl-PO(4)) from acyl-[acyl-carrier-protein] (acyl-ACP). This enzyme utilizes acyl-ACP as fatty acyl donor, but not acyl-CoA.</text>
</comment>
<evidence type="ECO:0000313" key="13">
    <source>
        <dbReference type="Proteomes" id="UP000076878"/>
    </source>
</evidence>
<comment type="pathway">
    <text evidence="10">Lipid metabolism; phospholipid metabolism.</text>
</comment>
<evidence type="ECO:0000256" key="1">
    <source>
        <dbReference type="ARBA" id="ARBA00001232"/>
    </source>
</evidence>
<dbReference type="InterPro" id="IPR003664">
    <property type="entry name" value="FA_synthesis"/>
</dbReference>
<dbReference type="GO" id="GO:0005737">
    <property type="term" value="C:cytoplasm"/>
    <property type="evidence" value="ECO:0007669"/>
    <property type="project" value="UniProtKB-SubCell"/>
</dbReference>
<comment type="subcellular location">
    <subcellularLocation>
        <location evidence="10">Cytoplasm</location>
    </subcellularLocation>
    <text evidence="10">Associated with the membrane possibly through PlsY.</text>
</comment>
<dbReference type="EMBL" id="FNYT01000015">
    <property type="protein sequence ID" value="SEJ49261.1"/>
    <property type="molecule type" value="Genomic_DNA"/>
</dbReference>
<dbReference type="STRING" id="640938.TR210_2231"/>
<dbReference type="Proteomes" id="UP000076878">
    <property type="component" value="Unassembled WGS sequence"/>
</dbReference>
<comment type="catalytic activity">
    <reaction evidence="1 10">
        <text>a fatty acyl-[ACP] + phosphate = an acyl phosphate + holo-[ACP]</text>
        <dbReference type="Rhea" id="RHEA:42292"/>
        <dbReference type="Rhea" id="RHEA-COMP:9685"/>
        <dbReference type="Rhea" id="RHEA-COMP:14125"/>
        <dbReference type="ChEBI" id="CHEBI:43474"/>
        <dbReference type="ChEBI" id="CHEBI:59918"/>
        <dbReference type="ChEBI" id="CHEBI:64479"/>
        <dbReference type="ChEBI" id="CHEBI:138651"/>
        <dbReference type="EC" id="2.3.1.274"/>
    </reaction>
</comment>
<evidence type="ECO:0000256" key="4">
    <source>
        <dbReference type="ARBA" id="ARBA00022679"/>
    </source>
</evidence>
<dbReference type="EMBL" id="FJNB01000018">
    <property type="protein sequence ID" value="CZR05526.1"/>
    <property type="molecule type" value="Genomic_DNA"/>
</dbReference>